<feature type="non-terminal residue" evidence="2">
    <location>
        <position position="151"/>
    </location>
</feature>
<evidence type="ECO:0000256" key="1">
    <source>
        <dbReference type="SAM" id="MobiDB-lite"/>
    </source>
</evidence>
<feature type="region of interest" description="Disordered" evidence="1">
    <location>
        <begin position="79"/>
        <end position="98"/>
    </location>
</feature>
<dbReference type="SUPFAM" id="SSF53955">
    <property type="entry name" value="Lysozyme-like"/>
    <property type="match status" value="1"/>
</dbReference>
<feature type="compositionally biased region" description="Basic residues" evidence="1">
    <location>
        <begin position="85"/>
        <end position="98"/>
    </location>
</feature>
<organism evidence="2">
    <name type="scientific">marine metagenome</name>
    <dbReference type="NCBI Taxonomy" id="408172"/>
    <lineage>
        <taxon>unclassified sequences</taxon>
        <taxon>metagenomes</taxon>
        <taxon>ecological metagenomes</taxon>
    </lineage>
</organism>
<evidence type="ECO:0000313" key="2">
    <source>
        <dbReference type="EMBL" id="SVB34003.1"/>
    </source>
</evidence>
<dbReference type="InterPro" id="IPR023346">
    <property type="entry name" value="Lysozyme-like_dom_sf"/>
</dbReference>
<accession>A0A382D8R6</accession>
<name>A0A382D8R6_9ZZZZ</name>
<dbReference type="Gene3D" id="1.10.530.10">
    <property type="match status" value="1"/>
</dbReference>
<dbReference type="AlphaFoldDB" id="A0A382D8R6"/>
<proteinExistence type="predicted"/>
<sequence>MDARGSIDFEKGEVEIEVIVEQKDGDSRVDIEKVAKKKLEKKIETLVVKPAEDKKAILKDQVADKNGKKITEKNAKSFSKEVVRSRKPVKKPIKSKDNKKRVKYSVKFRLLPDHLKTRSNRYKNDVLSQAKRHNLPPSLVFAVIHTESNFN</sequence>
<reference evidence="2" key="1">
    <citation type="submission" date="2018-05" db="EMBL/GenBank/DDBJ databases">
        <authorList>
            <person name="Lanie J.A."/>
            <person name="Ng W.-L."/>
            <person name="Kazmierczak K.M."/>
            <person name="Andrzejewski T.M."/>
            <person name="Davidsen T.M."/>
            <person name="Wayne K.J."/>
            <person name="Tettelin H."/>
            <person name="Glass J.I."/>
            <person name="Rusch D."/>
            <person name="Podicherti R."/>
            <person name="Tsui H.-C.T."/>
            <person name="Winkler M.E."/>
        </authorList>
    </citation>
    <scope>NUCLEOTIDE SEQUENCE</scope>
</reference>
<gene>
    <name evidence="2" type="ORF">METZ01_LOCUS186857</name>
</gene>
<protein>
    <submittedName>
        <fullName evidence="2">Uncharacterized protein</fullName>
    </submittedName>
</protein>
<dbReference type="EMBL" id="UINC01037863">
    <property type="protein sequence ID" value="SVB34003.1"/>
    <property type="molecule type" value="Genomic_DNA"/>
</dbReference>